<evidence type="ECO:0000256" key="2">
    <source>
        <dbReference type="ARBA" id="ARBA00012438"/>
    </source>
</evidence>
<evidence type="ECO:0000256" key="6">
    <source>
        <dbReference type="ARBA" id="ARBA00022777"/>
    </source>
</evidence>
<dbReference type="PANTHER" id="PTHR41523">
    <property type="entry name" value="TWO-COMPONENT SYSTEM SENSOR PROTEIN"/>
    <property type="match status" value="1"/>
</dbReference>
<dbReference type="Pfam" id="PF07568">
    <property type="entry name" value="HisKA_2"/>
    <property type="match status" value="1"/>
</dbReference>
<keyword evidence="8" id="KW-0812">Transmembrane</keyword>
<evidence type="ECO:0000259" key="9">
    <source>
        <dbReference type="Pfam" id="PF07568"/>
    </source>
</evidence>
<feature type="domain" description="Signal transduction histidine kinase subgroup 2 dimerisation and phosphoacceptor" evidence="9">
    <location>
        <begin position="331"/>
        <end position="404"/>
    </location>
</feature>
<keyword evidence="3" id="KW-0597">Phosphoprotein</keyword>
<keyword evidence="6" id="KW-0418">Kinase</keyword>
<keyword evidence="5" id="KW-0547">Nucleotide-binding</keyword>
<keyword evidence="7" id="KW-0067">ATP-binding</keyword>
<accession>A0A6J4TD71</accession>
<evidence type="ECO:0000256" key="5">
    <source>
        <dbReference type="ARBA" id="ARBA00022741"/>
    </source>
</evidence>
<protein>
    <recommendedName>
        <fullName evidence="2">histidine kinase</fullName>
        <ecNumber evidence="2">2.7.13.3</ecNumber>
    </recommendedName>
</protein>
<sequence>MIEGAQSAFSTAFGRLSTGAKLLAITAAGLVPLGALAVSASLDTVQQSRDAHRAEVRQLAAHNAGTVAGAIERRAAILTAAAVAAERSDDPAATCHAVLPTLARREPTARLALLSGGTLLCGTDGFAPVAANFTLEPGRIEAAVDEEADAIRYRVASEGGLLGVGLLSRGGIARELGRAGASGPFEVLVGKDGRQLLAAAAPAGAGALEPRTATAPVGVDDLQVTTTLYDASDAPSETLSVLLPILMVVASGLIGWLIVDRLLIRPLRATERAVAGYQPGGSARFEPVPVNSPARELRALGAAFSRATGTIAAHEAELEAGLERQRSLVREVHHRVKNNLQVVASLLNLHARGAKSADAAEAYAAILRRVDALAVVHRNHFAELEENHGIAIRSLVSELAQNLRGTAPPAAAGMAISVDLASCQVSQDTAVSVAFLLTEIIEFSMLHAPGAPIGVRLTPAEPGKAELCVSTGIRPYRPPADDSARVPFERISTGVSRQLRAKLVQVPEEGEFRIQIAVLRCEGEAPEAKRNRA</sequence>
<dbReference type="GO" id="GO:0004673">
    <property type="term" value="F:protein histidine kinase activity"/>
    <property type="evidence" value="ECO:0007669"/>
    <property type="project" value="UniProtKB-EC"/>
</dbReference>
<dbReference type="Gene3D" id="3.30.450.20">
    <property type="entry name" value="PAS domain"/>
    <property type="match status" value="1"/>
</dbReference>
<evidence type="ECO:0000256" key="7">
    <source>
        <dbReference type="ARBA" id="ARBA00022840"/>
    </source>
</evidence>
<gene>
    <name evidence="10" type="ORF">AVDCRST_MAG39-2597</name>
</gene>
<dbReference type="GO" id="GO:0005524">
    <property type="term" value="F:ATP binding"/>
    <property type="evidence" value="ECO:0007669"/>
    <property type="project" value="UniProtKB-KW"/>
</dbReference>
<feature type="transmembrane region" description="Helical" evidence="8">
    <location>
        <begin position="241"/>
        <end position="259"/>
    </location>
</feature>
<keyword evidence="8" id="KW-0472">Membrane</keyword>
<evidence type="ECO:0000256" key="8">
    <source>
        <dbReference type="SAM" id="Phobius"/>
    </source>
</evidence>
<evidence type="ECO:0000313" key="10">
    <source>
        <dbReference type="EMBL" id="CAA9520287.1"/>
    </source>
</evidence>
<evidence type="ECO:0000256" key="4">
    <source>
        <dbReference type="ARBA" id="ARBA00022679"/>
    </source>
</evidence>
<keyword evidence="8" id="KW-1133">Transmembrane helix</keyword>
<evidence type="ECO:0000256" key="1">
    <source>
        <dbReference type="ARBA" id="ARBA00000085"/>
    </source>
</evidence>
<dbReference type="PANTHER" id="PTHR41523:SF8">
    <property type="entry name" value="ETHYLENE RESPONSE SENSOR PROTEIN"/>
    <property type="match status" value="1"/>
</dbReference>
<dbReference type="EC" id="2.7.13.3" evidence="2"/>
<proteinExistence type="predicted"/>
<reference evidence="10" key="1">
    <citation type="submission" date="2020-02" db="EMBL/GenBank/DDBJ databases">
        <authorList>
            <person name="Meier V. D."/>
        </authorList>
    </citation>
    <scope>NUCLEOTIDE SEQUENCE</scope>
    <source>
        <strain evidence="10">AVDCRST_MAG39</strain>
    </source>
</reference>
<dbReference type="InterPro" id="IPR011495">
    <property type="entry name" value="Sig_transdc_His_kin_sub2_dim/P"/>
</dbReference>
<name>A0A6J4TD71_9SPHN</name>
<comment type="catalytic activity">
    <reaction evidence="1">
        <text>ATP + protein L-histidine = ADP + protein N-phospho-L-histidine.</text>
        <dbReference type="EC" id="2.7.13.3"/>
    </reaction>
</comment>
<organism evidence="10">
    <name type="scientific">uncultured Sphingomonadaceae bacterium</name>
    <dbReference type="NCBI Taxonomy" id="169976"/>
    <lineage>
        <taxon>Bacteria</taxon>
        <taxon>Pseudomonadati</taxon>
        <taxon>Pseudomonadota</taxon>
        <taxon>Alphaproteobacteria</taxon>
        <taxon>Sphingomonadales</taxon>
        <taxon>Sphingomonadaceae</taxon>
        <taxon>environmental samples</taxon>
    </lineage>
</organism>
<dbReference type="AlphaFoldDB" id="A0A6J4TD71"/>
<keyword evidence="4" id="KW-0808">Transferase</keyword>
<evidence type="ECO:0000256" key="3">
    <source>
        <dbReference type="ARBA" id="ARBA00022553"/>
    </source>
</evidence>
<dbReference type="EMBL" id="CADCVW010000104">
    <property type="protein sequence ID" value="CAA9520287.1"/>
    <property type="molecule type" value="Genomic_DNA"/>
</dbReference>